<reference evidence="1 2" key="1">
    <citation type="submission" date="2019-05" db="EMBL/GenBank/DDBJ databases">
        <title>Another draft genome of Portunus trituberculatus and its Hox gene families provides insights of decapod evolution.</title>
        <authorList>
            <person name="Jeong J.-H."/>
            <person name="Song I."/>
            <person name="Kim S."/>
            <person name="Choi T."/>
            <person name="Kim D."/>
            <person name="Ryu S."/>
            <person name="Kim W."/>
        </authorList>
    </citation>
    <scope>NUCLEOTIDE SEQUENCE [LARGE SCALE GENOMIC DNA]</scope>
    <source>
        <tissue evidence="1">Muscle</tissue>
    </source>
</reference>
<proteinExistence type="predicted"/>
<name>A0A5B7EL60_PORTR</name>
<gene>
    <name evidence="1" type="ORF">E2C01_027295</name>
</gene>
<dbReference type="Proteomes" id="UP000324222">
    <property type="component" value="Unassembled WGS sequence"/>
</dbReference>
<evidence type="ECO:0000313" key="1">
    <source>
        <dbReference type="EMBL" id="MPC33926.1"/>
    </source>
</evidence>
<evidence type="ECO:0000313" key="2">
    <source>
        <dbReference type="Proteomes" id="UP000324222"/>
    </source>
</evidence>
<comment type="caution">
    <text evidence="1">The sequence shown here is derived from an EMBL/GenBank/DDBJ whole genome shotgun (WGS) entry which is preliminary data.</text>
</comment>
<keyword evidence="2" id="KW-1185">Reference proteome</keyword>
<dbReference type="AlphaFoldDB" id="A0A5B7EL60"/>
<sequence>MGVREVYERCCEGWSVWSSPRSRSELLLESSLSFVSIKKSLSSMSLPSNTNIISLAVPFPPSESRGLPDVALKWEKITYCVGTCLKAQGGEQ</sequence>
<accession>A0A5B7EL60</accession>
<dbReference type="EMBL" id="VSRR010002940">
    <property type="protein sequence ID" value="MPC33926.1"/>
    <property type="molecule type" value="Genomic_DNA"/>
</dbReference>
<organism evidence="1 2">
    <name type="scientific">Portunus trituberculatus</name>
    <name type="common">Swimming crab</name>
    <name type="synonym">Neptunus trituberculatus</name>
    <dbReference type="NCBI Taxonomy" id="210409"/>
    <lineage>
        <taxon>Eukaryota</taxon>
        <taxon>Metazoa</taxon>
        <taxon>Ecdysozoa</taxon>
        <taxon>Arthropoda</taxon>
        <taxon>Crustacea</taxon>
        <taxon>Multicrustacea</taxon>
        <taxon>Malacostraca</taxon>
        <taxon>Eumalacostraca</taxon>
        <taxon>Eucarida</taxon>
        <taxon>Decapoda</taxon>
        <taxon>Pleocyemata</taxon>
        <taxon>Brachyura</taxon>
        <taxon>Eubrachyura</taxon>
        <taxon>Portunoidea</taxon>
        <taxon>Portunidae</taxon>
        <taxon>Portuninae</taxon>
        <taxon>Portunus</taxon>
    </lineage>
</organism>
<protein>
    <submittedName>
        <fullName evidence="1">Uncharacterized protein</fullName>
    </submittedName>
</protein>